<dbReference type="Proteomes" id="UP000188273">
    <property type="component" value="Chromosome"/>
</dbReference>
<dbReference type="Pfam" id="PF13187">
    <property type="entry name" value="Fer4_9"/>
    <property type="match status" value="1"/>
</dbReference>
<evidence type="ECO:0000256" key="2">
    <source>
        <dbReference type="ARBA" id="ARBA00022723"/>
    </source>
</evidence>
<dbReference type="InterPro" id="IPR017896">
    <property type="entry name" value="4Fe4S_Fe-S-bd"/>
</dbReference>
<dbReference type="PROSITE" id="PS51656">
    <property type="entry name" value="4FE4S"/>
    <property type="match status" value="1"/>
</dbReference>
<dbReference type="GO" id="GO:0051539">
    <property type="term" value="F:4 iron, 4 sulfur cluster binding"/>
    <property type="evidence" value="ECO:0007669"/>
    <property type="project" value="UniProtKB-KW"/>
</dbReference>
<dbReference type="InterPro" id="IPR009016">
    <property type="entry name" value="Fe_hydrogenase"/>
</dbReference>
<feature type="domain" description="4Fe-4S ferredoxin-type" evidence="5">
    <location>
        <begin position="5"/>
        <end position="33"/>
    </location>
</feature>
<name>A0A1Q2HPU4_9BACT</name>
<accession>A0A1Q2HPU4</accession>
<dbReference type="Gene3D" id="1.10.15.40">
    <property type="entry name" value="Electron transport complex subunit B, putative Fe-S cluster"/>
    <property type="match status" value="1"/>
</dbReference>
<protein>
    <submittedName>
        <fullName evidence="7">Iron hydrogenase 1</fullName>
        <ecNumber evidence="7">1.12.7.2</ecNumber>
    </submittedName>
</protein>
<evidence type="ECO:0000259" key="5">
    <source>
        <dbReference type="PROSITE" id="PS51379"/>
    </source>
</evidence>
<dbReference type="InterPro" id="IPR007202">
    <property type="entry name" value="4Fe-4S_dom"/>
</dbReference>
<dbReference type="STRING" id="1940790.L21SP3_01294"/>
<keyword evidence="8" id="KW-1185">Reference proteome</keyword>
<dbReference type="InterPro" id="IPR004108">
    <property type="entry name" value="Fe_hydrogenase_lsu_C"/>
</dbReference>
<dbReference type="PROSITE" id="PS00198">
    <property type="entry name" value="4FE4S_FER_1"/>
    <property type="match status" value="1"/>
</dbReference>
<keyword evidence="2" id="KW-0479">Metal-binding</keyword>
<dbReference type="GO" id="GO:0008901">
    <property type="term" value="F:ferredoxin hydrogenase activity"/>
    <property type="evidence" value="ECO:0007669"/>
    <property type="project" value="UniProtKB-EC"/>
</dbReference>
<dbReference type="Gene3D" id="3.40.950.10">
    <property type="entry name" value="Fe-only Hydrogenase (Larger Subunit), Chain L, domain 3"/>
    <property type="match status" value="1"/>
</dbReference>
<dbReference type="OrthoDB" id="9798098at2"/>
<dbReference type="PANTHER" id="PTHR11615">
    <property type="entry name" value="NITRATE, FORMATE, IRON DEHYDROGENASE"/>
    <property type="match status" value="1"/>
</dbReference>
<dbReference type="Pfam" id="PF04060">
    <property type="entry name" value="FeS"/>
    <property type="match status" value="1"/>
</dbReference>
<proteinExistence type="predicted"/>
<keyword evidence="4" id="KW-0411">Iron-sulfur</keyword>
<evidence type="ECO:0000313" key="8">
    <source>
        <dbReference type="Proteomes" id="UP000188273"/>
    </source>
</evidence>
<dbReference type="Gene3D" id="3.30.70.20">
    <property type="match status" value="1"/>
</dbReference>
<dbReference type="SUPFAM" id="SSF54862">
    <property type="entry name" value="4Fe-4S ferredoxins"/>
    <property type="match status" value="1"/>
</dbReference>
<dbReference type="PROSITE" id="PS51379">
    <property type="entry name" value="4FE4S_FER_2"/>
    <property type="match status" value="2"/>
</dbReference>
<dbReference type="EMBL" id="CP019633">
    <property type="protein sequence ID" value="AQQ09489.1"/>
    <property type="molecule type" value="Genomic_DNA"/>
</dbReference>
<dbReference type="InterPro" id="IPR050340">
    <property type="entry name" value="Cytosolic_Fe-S_CAF"/>
</dbReference>
<evidence type="ECO:0000256" key="3">
    <source>
        <dbReference type="ARBA" id="ARBA00023004"/>
    </source>
</evidence>
<keyword evidence="7" id="KW-0560">Oxidoreductase</keyword>
<dbReference type="InterPro" id="IPR017900">
    <property type="entry name" value="4Fe4S_Fe_S_CS"/>
</dbReference>
<evidence type="ECO:0000256" key="4">
    <source>
        <dbReference type="ARBA" id="ARBA00023014"/>
    </source>
</evidence>
<dbReference type="KEGG" id="pbu:L21SP3_01294"/>
<evidence type="ECO:0000256" key="1">
    <source>
        <dbReference type="ARBA" id="ARBA00022485"/>
    </source>
</evidence>
<feature type="domain" description="4Fe-4S" evidence="6">
    <location>
        <begin position="360"/>
        <end position="421"/>
    </location>
</feature>
<dbReference type="EC" id="1.12.7.2" evidence="7"/>
<evidence type="ECO:0000259" key="6">
    <source>
        <dbReference type="PROSITE" id="PS51656"/>
    </source>
</evidence>
<keyword evidence="3" id="KW-0408">Iron</keyword>
<dbReference type="GO" id="GO:0046872">
    <property type="term" value="F:metal ion binding"/>
    <property type="evidence" value="ECO:0007669"/>
    <property type="project" value="UniProtKB-KW"/>
</dbReference>
<organism evidence="7 8">
    <name type="scientific">Sedimentisphaera cyanobacteriorum</name>
    <dbReference type="NCBI Taxonomy" id="1940790"/>
    <lineage>
        <taxon>Bacteria</taxon>
        <taxon>Pseudomonadati</taxon>
        <taxon>Planctomycetota</taxon>
        <taxon>Phycisphaerae</taxon>
        <taxon>Sedimentisphaerales</taxon>
        <taxon>Sedimentisphaeraceae</taxon>
        <taxon>Sedimentisphaera</taxon>
    </lineage>
</organism>
<keyword evidence="1" id="KW-0004">4Fe-4S</keyword>
<dbReference type="RefSeq" id="WP_077540080.1">
    <property type="nucleotide sequence ID" value="NZ_CP019633.1"/>
</dbReference>
<dbReference type="AlphaFoldDB" id="A0A1Q2HPU4"/>
<dbReference type="SUPFAM" id="SSF53920">
    <property type="entry name" value="Fe-only hydrogenase"/>
    <property type="match status" value="1"/>
</dbReference>
<gene>
    <name evidence="7" type="ORF">L21SP3_01294</name>
</gene>
<feature type="domain" description="4Fe-4S ferredoxin-type" evidence="5">
    <location>
        <begin position="34"/>
        <end position="63"/>
    </location>
</feature>
<sequence>MQELKPIYTITTDCQDCYKCLRECPVKAVKVSSGSASVVHELCISCGHCLNVCPQGAKRYRRDIQFAANTISKYKALGRKVAASVAPSFISEFSDLPVSSFIKAVKMLGFDIVSETALGAEQVSAATVKHLRDEKPDVCISSACPVTVEFIKKYYPSQGESIAPLFSPLLVHCRMLKQIYGEDTSVVFIGPCAGKKLEADSNPELLSAAITFEELRGWFEAEGINPEHISENMERFSPNRAANGALYPVEGGMLSGIKHGCSSIESSYASFSGIENMRKVMEDLENNEPPAPLFLELLACEGGCINGPLVSDKKKLLSGRASVLKYANYRKESITASTKVETRGEYRIEPVIPAEHRPAQIKQALEKVGKYSTEDELNCGCCGYDTCRNFAGAMLSGKAEPSMCVGNMRKIAASKLDSVISALPCGIIIADSGSRVVESNRKFAELMGEDNLAVYESCGGLNGASLEKVVPFDYYFQQVIKKENGFIEKEISSETGVLNVQIFTIEQNQLAGCIAQDITEPAVEKEHIIGKAQEVMDQNLDTVKKIAHLLGENAAASEDILNSIIKNFRKTGVKK</sequence>
<dbReference type="Pfam" id="PF02906">
    <property type="entry name" value="Fe_hyd_lg_C"/>
    <property type="match status" value="1"/>
</dbReference>
<reference evidence="8" key="1">
    <citation type="submission" date="2017-02" db="EMBL/GenBank/DDBJ databases">
        <title>Comparative genomics and description of representatives of a novel lineage of planctomycetes thriving in anoxic sediments.</title>
        <authorList>
            <person name="Spring S."/>
            <person name="Bunk B."/>
            <person name="Sproer C."/>
            <person name="Klenk H.-P."/>
        </authorList>
    </citation>
    <scope>NUCLEOTIDE SEQUENCE [LARGE SCALE GENOMIC DNA]</scope>
    <source>
        <strain evidence="8">L21-RPul-D3</strain>
    </source>
</reference>
<evidence type="ECO:0000313" key="7">
    <source>
        <dbReference type="EMBL" id="AQQ09489.1"/>
    </source>
</evidence>